<dbReference type="Gene3D" id="2.40.128.110">
    <property type="entry name" value="Lipid/polyisoprenoid-binding, YceI-like"/>
    <property type="match status" value="1"/>
</dbReference>
<evidence type="ECO:0000259" key="1">
    <source>
        <dbReference type="Pfam" id="PF04264"/>
    </source>
</evidence>
<proteinExistence type="predicted"/>
<name>A0ABX0UB96_9FLAO</name>
<dbReference type="PROSITE" id="PS51257">
    <property type="entry name" value="PROKAR_LIPOPROTEIN"/>
    <property type="match status" value="1"/>
</dbReference>
<dbReference type="Proteomes" id="UP000745859">
    <property type="component" value="Unassembled WGS sequence"/>
</dbReference>
<comment type="caution">
    <text evidence="2">The sequence shown here is derived from an EMBL/GenBank/DDBJ whole genome shotgun (WGS) entry which is preliminary data.</text>
</comment>
<keyword evidence="3" id="KW-1185">Reference proteome</keyword>
<gene>
    <name evidence="2" type="ORF">FHR24_002476</name>
</gene>
<accession>A0ABX0UB96</accession>
<protein>
    <submittedName>
        <fullName evidence="2">Polyisoprenoid-binding protein YceI</fullName>
    </submittedName>
</protein>
<evidence type="ECO:0000313" key="2">
    <source>
        <dbReference type="EMBL" id="NIJ45998.1"/>
    </source>
</evidence>
<dbReference type="EMBL" id="JAASQL010000004">
    <property type="protein sequence ID" value="NIJ45998.1"/>
    <property type="molecule type" value="Genomic_DNA"/>
</dbReference>
<evidence type="ECO:0000313" key="3">
    <source>
        <dbReference type="Proteomes" id="UP000745859"/>
    </source>
</evidence>
<feature type="domain" description="Lipid/polyisoprenoid-binding YceI-like" evidence="1">
    <location>
        <begin position="33"/>
        <end position="162"/>
    </location>
</feature>
<reference evidence="2 3" key="1">
    <citation type="submission" date="2020-03" db="EMBL/GenBank/DDBJ databases">
        <title>Genomic Encyclopedia of Type Strains, Phase IV (KMG-IV): sequencing the most valuable type-strain genomes for metagenomic binning, comparative biology and taxonomic classification.</title>
        <authorList>
            <person name="Goeker M."/>
        </authorList>
    </citation>
    <scope>NUCLEOTIDE SEQUENCE [LARGE SCALE GENOMIC DNA]</scope>
    <source>
        <strain evidence="2 3">DSM 101599</strain>
    </source>
</reference>
<dbReference type="Pfam" id="PF04264">
    <property type="entry name" value="YceI"/>
    <property type="match status" value="1"/>
</dbReference>
<sequence length="201" mass="21995">MKKIALILLAVVSLTACKQKEKKETTTSSTPTYQLDAETVIVNWVGYKFTNKTGVKGQFQTTNVTNNKKAATLNEALTGVEFSIPVSSIFSNNGVRDAKLKSLFFGIMDHTELLSGKVTSVTGTNGIISLTMNDETHDLPFTLNLQNNTAYLKASININEWHAEKALASLHKACEVLHTGEDGISKTWNTVDLDAVLNFIK</sequence>
<organism evidence="2 3">
    <name type="scientific">Wenyingzhuangia heitensis</name>
    <dbReference type="NCBI Taxonomy" id="1487859"/>
    <lineage>
        <taxon>Bacteria</taxon>
        <taxon>Pseudomonadati</taxon>
        <taxon>Bacteroidota</taxon>
        <taxon>Flavobacteriia</taxon>
        <taxon>Flavobacteriales</taxon>
        <taxon>Flavobacteriaceae</taxon>
        <taxon>Wenyingzhuangia</taxon>
    </lineage>
</organism>
<dbReference type="SUPFAM" id="SSF101874">
    <property type="entry name" value="YceI-like"/>
    <property type="match status" value="1"/>
</dbReference>
<dbReference type="InterPro" id="IPR036761">
    <property type="entry name" value="TTHA0802/YceI-like_sf"/>
</dbReference>
<dbReference type="RefSeq" id="WP_167189212.1">
    <property type="nucleotide sequence ID" value="NZ_JAASQL010000004.1"/>
</dbReference>
<dbReference type="InterPro" id="IPR007372">
    <property type="entry name" value="Lipid/polyisoprenoid-bd_YceI"/>
</dbReference>